<gene>
    <name evidence="7" type="ORF">ABC228_13830</name>
</gene>
<comment type="similarity">
    <text evidence="1">Belongs to the low molecular weight phosphotyrosine protein phosphatase family.</text>
</comment>
<feature type="domain" description="Phosphotyrosine protein phosphatase I" evidence="6">
    <location>
        <begin position="2"/>
        <end position="149"/>
    </location>
</feature>
<keyword evidence="4" id="KW-0904">Protein phosphatase</keyword>
<dbReference type="Proteomes" id="UP001444625">
    <property type="component" value="Unassembled WGS sequence"/>
</dbReference>
<protein>
    <recommendedName>
        <fullName evidence="2">protein-tyrosine-phosphatase</fullName>
        <ecNumber evidence="2">3.1.3.48</ecNumber>
    </recommendedName>
</protein>
<evidence type="ECO:0000256" key="5">
    <source>
        <dbReference type="ARBA" id="ARBA00051722"/>
    </source>
</evidence>
<dbReference type="InterPro" id="IPR017867">
    <property type="entry name" value="Tyr_phospatase_low_mol_wt"/>
</dbReference>
<keyword evidence="8" id="KW-1185">Reference proteome</keyword>
<name>A0ABU9XKN7_9BACI</name>
<dbReference type="EC" id="3.1.3.48" evidence="2"/>
<dbReference type="Pfam" id="PF01451">
    <property type="entry name" value="LMWPc"/>
    <property type="match status" value="1"/>
</dbReference>
<evidence type="ECO:0000313" key="7">
    <source>
        <dbReference type="EMBL" id="MEN2768256.1"/>
    </source>
</evidence>
<comment type="catalytic activity">
    <reaction evidence="5">
        <text>O-phospho-L-tyrosyl-[protein] + H2O = L-tyrosyl-[protein] + phosphate</text>
        <dbReference type="Rhea" id="RHEA:10684"/>
        <dbReference type="Rhea" id="RHEA-COMP:10136"/>
        <dbReference type="Rhea" id="RHEA-COMP:20101"/>
        <dbReference type="ChEBI" id="CHEBI:15377"/>
        <dbReference type="ChEBI" id="CHEBI:43474"/>
        <dbReference type="ChEBI" id="CHEBI:46858"/>
        <dbReference type="ChEBI" id="CHEBI:61978"/>
        <dbReference type="EC" id="3.1.3.48"/>
    </reaction>
</comment>
<organism evidence="7 8">
    <name type="scientific">Ornithinibacillus xuwenensis</name>
    <dbReference type="NCBI Taxonomy" id="3144668"/>
    <lineage>
        <taxon>Bacteria</taxon>
        <taxon>Bacillati</taxon>
        <taxon>Bacillota</taxon>
        <taxon>Bacilli</taxon>
        <taxon>Bacillales</taxon>
        <taxon>Bacillaceae</taxon>
        <taxon>Ornithinibacillus</taxon>
    </lineage>
</organism>
<sequence>MIRVLFVCLGNICRSPMAEAIFRDLIQKADLGEKIEVDSGGTGSWHTGEAPHSGTRDILDKQKISYEGMRARQVSKKDWDDFNYIIAMDDQNIKDLHHIESSNANNVVAKLMDFVDNPKETNVPDPYFTGDFDYTYELVSQGCSNLLSYIRDKHNI</sequence>
<dbReference type="RefSeq" id="WP_345825735.1">
    <property type="nucleotide sequence ID" value="NZ_JBDIML010000004.1"/>
</dbReference>
<evidence type="ECO:0000256" key="1">
    <source>
        <dbReference type="ARBA" id="ARBA00011063"/>
    </source>
</evidence>
<evidence type="ECO:0000313" key="8">
    <source>
        <dbReference type="Proteomes" id="UP001444625"/>
    </source>
</evidence>
<dbReference type="PANTHER" id="PTHR11717">
    <property type="entry name" value="LOW MOLECULAR WEIGHT PROTEIN TYROSINE PHOSPHATASE"/>
    <property type="match status" value="1"/>
</dbReference>
<dbReference type="SMART" id="SM00226">
    <property type="entry name" value="LMWPc"/>
    <property type="match status" value="1"/>
</dbReference>
<dbReference type="SUPFAM" id="SSF52788">
    <property type="entry name" value="Phosphotyrosine protein phosphatases I"/>
    <property type="match status" value="1"/>
</dbReference>
<keyword evidence="3 7" id="KW-0378">Hydrolase</keyword>
<accession>A0ABU9XKN7</accession>
<dbReference type="InterPro" id="IPR023485">
    <property type="entry name" value="Ptyr_pPase"/>
</dbReference>
<evidence type="ECO:0000256" key="4">
    <source>
        <dbReference type="ARBA" id="ARBA00022912"/>
    </source>
</evidence>
<reference evidence="7 8" key="1">
    <citation type="submission" date="2024-05" db="EMBL/GenBank/DDBJ databases">
        <authorList>
            <person name="Haq I."/>
            <person name="Ullah Z."/>
            <person name="Ahmad R."/>
            <person name="Li M."/>
            <person name="Tong Y."/>
        </authorList>
    </citation>
    <scope>NUCLEOTIDE SEQUENCE [LARGE SCALE GENOMIC DNA]</scope>
    <source>
        <strain evidence="7 8">16A2E</strain>
    </source>
</reference>
<dbReference type="InterPro" id="IPR050438">
    <property type="entry name" value="LMW_PTPase"/>
</dbReference>
<dbReference type="Gene3D" id="3.40.50.2300">
    <property type="match status" value="1"/>
</dbReference>
<dbReference type="InterPro" id="IPR036196">
    <property type="entry name" value="Ptyr_pPase_sf"/>
</dbReference>
<evidence type="ECO:0000256" key="3">
    <source>
        <dbReference type="ARBA" id="ARBA00022801"/>
    </source>
</evidence>
<dbReference type="EMBL" id="JBDIML010000004">
    <property type="protein sequence ID" value="MEN2768256.1"/>
    <property type="molecule type" value="Genomic_DNA"/>
</dbReference>
<dbReference type="CDD" id="cd16343">
    <property type="entry name" value="LMWPTP"/>
    <property type="match status" value="1"/>
</dbReference>
<dbReference type="PRINTS" id="PR00719">
    <property type="entry name" value="LMWPTPASE"/>
</dbReference>
<dbReference type="PANTHER" id="PTHR11717:SF7">
    <property type="entry name" value="LOW MOLECULAR WEIGHT PHOSPHOTYROSINE PROTEIN PHOSPHATASE"/>
    <property type="match status" value="1"/>
</dbReference>
<evidence type="ECO:0000256" key="2">
    <source>
        <dbReference type="ARBA" id="ARBA00013064"/>
    </source>
</evidence>
<proteinExistence type="inferred from homology"/>
<comment type="caution">
    <text evidence="7">The sequence shown here is derived from an EMBL/GenBank/DDBJ whole genome shotgun (WGS) entry which is preliminary data.</text>
</comment>
<evidence type="ECO:0000259" key="6">
    <source>
        <dbReference type="SMART" id="SM00226"/>
    </source>
</evidence>
<dbReference type="GO" id="GO:0004725">
    <property type="term" value="F:protein tyrosine phosphatase activity"/>
    <property type="evidence" value="ECO:0007669"/>
    <property type="project" value="UniProtKB-EC"/>
</dbReference>